<dbReference type="SUPFAM" id="SSF48498">
    <property type="entry name" value="Tetracyclin repressor-like, C-terminal domain"/>
    <property type="match status" value="1"/>
</dbReference>
<accession>A0A916TSM4</accession>
<dbReference type="GO" id="GO:0045892">
    <property type="term" value="P:negative regulation of DNA-templated transcription"/>
    <property type="evidence" value="ECO:0007669"/>
    <property type="project" value="InterPro"/>
</dbReference>
<proteinExistence type="predicted"/>
<keyword evidence="2" id="KW-0805">Transcription regulation</keyword>
<dbReference type="InterPro" id="IPR003012">
    <property type="entry name" value="Tet_transcr_reg_TetR"/>
</dbReference>
<dbReference type="AlphaFoldDB" id="A0A916TSM4"/>
<name>A0A916TSM4_9SPHN</name>
<evidence type="ECO:0000313" key="7">
    <source>
        <dbReference type="EMBL" id="GGC01188.1"/>
    </source>
</evidence>
<dbReference type="InterPro" id="IPR050109">
    <property type="entry name" value="HTH-type_TetR-like_transc_reg"/>
</dbReference>
<evidence type="ECO:0000313" key="8">
    <source>
        <dbReference type="Proteomes" id="UP000608154"/>
    </source>
</evidence>
<protein>
    <recommendedName>
        <fullName evidence="6">HTH tetR-type domain-containing protein</fullName>
    </recommendedName>
</protein>
<dbReference type="PRINTS" id="PR00455">
    <property type="entry name" value="HTHTETR"/>
</dbReference>
<keyword evidence="3 5" id="KW-0238">DNA-binding</keyword>
<dbReference type="Gene3D" id="1.10.357.10">
    <property type="entry name" value="Tetracycline Repressor, domain 2"/>
    <property type="match status" value="1"/>
</dbReference>
<dbReference type="PROSITE" id="PS50977">
    <property type="entry name" value="HTH_TETR_2"/>
    <property type="match status" value="1"/>
</dbReference>
<dbReference type="RefSeq" id="WP_188770997.1">
    <property type="nucleotide sequence ID" value="NZ_BMHK01000011.1"/>
</dbReference>
<gene>
    <name evidence="7" type="ORF">GCM10011494_19710</name>
</gene>
<keyword evidence="8" id="KW-1185">Reference proteome</keyword>
<keyword evidence="4" id="KW-0804">Transcription</keyword>
<dbReference type="EMBL" id="BMHK01000011">
    <property type="protein sequence ID" value="GGC01188.1"/>
    <property type="molecule type" value="Genomic_DNA"/>
</dbReference>
<evidence type="ECO:0000256" key="3">
    <source>
        <dbReference type="ARBA" id="ARBA00023125"/>
    </source>
</evidence>
<sequence length="188" mass="20909">MQTAKGRPRLEKAGIVESAIGLLNDDGYEALTLRKLAARLGVQAPALYWHFADRAALLEAMVTELQDRVPVAPVPMTRGETGDWILARGIAFRQILHAIRDSVRLFAEATINPTMDVQFTEMLSRIEGLDRRQVVYLAAVLNSYVLGWVHYEQQPEMVRFMGENLDVEADFEAGLRAIAIGITAQMGV</sequence>
<evidence type="ECO:0000256" key="2">
    <source>
        <dbReference type="ARBA" id="ARBA00023015"/>
    </source>
</evidence>
<dbReference type="PANTHER" id="PTHR30055:SF234">
    <property type="entry name" value="HTH-TYPE TRANSCRIPTIONAL REGULATOR BETI"/>
    <property type="match status" value="1"/>
</dbReference>
<dbReference type="Pfam" id="PF00440">
    <property type="entry name" value="TetR_N"/>
    <property type="match status" value="1"/>
</dbReference>
<dbReference type="GO" id="GO:0000976">
    <property type="term" value="F:transcription cis-regulatory region binding"/>
    <property type="evidence" value="ECO:0007669"/>
    <property type="project" value="TreeGrafter"/>
</dbReference>
<dbReference type="InterPro" id="IPR009057">
    <property type="entry name" value="Homeodomain-like_sf"/>
</dbReference>
<dbReference type="PRINTS" id="PR00400">
    <property type="entry name" value="TETREPRESSOR"/>
</dbReference>
<dbReference type="PANTHER" id="PTHR30055">
    <property type="entry name" value="HTH-TYPE TRANSCRIPTIONAL REGULATOR RUTR"/>
    <property type="match status" value="1"/>
</dbReference>
<comment type="function">
    <text evidence="1">TetR is the repressor of the tetracycline resistance element; its N-terminal region forms a helix-turn-helix structure and binds DNA. Binding of tetracycline to TetR reduces the repressor affinity for the tetracycline resistance gene (tetA) promoter operator sites.</text>
</comment>
<evidence type="ECO:0000259" key="6">
    <source>
        <dbReference type="PROSITE" id="PS50977"/>
    </source>
</evidence>
<reference evidence="7" key="2">
    <citation type="submission" date="2020-09" db="EMBL/GenBank/DDBJ databases">
        <authorList>
            <person name="Sun Q."/>
            <person name="Zhou Y."/>
        </authorList>
    </citation>
    <scope>NUCLEOTIDE SEQUENCE</scope>
    <source>
        <strain evidence="7">CGMCC 1.15095</strain>
    </source>
</reference>
<evidence type="ECO:0000256" key="5">
    <source>
        <dbReference type="PROSITE-ProRule" id="PRU00335"/>
    </source>
</evidence>
<dbReference type="InterPro" id="IPR001647">
    <property type="entry name" value="HTH_TetR"/>
</dbReference>
<evidence type="ECO:0000256" key="4">
    <source>
        <dbReference type="ARBA" id="ARBA00023163"/>
    </source>
</evidence>
<dbReference type="GO" id="GO:0046677">
    <property type="term" value="P:response to antibiotic"/>
    <property type="evidence" value="ECO:0007669"/>
    <property type="project" value="InterPro"/>
</dbReference>
<dbReference type="InterPro" id="IPR036271">
    <property type="entry name" value="Tet_transcr_reg_TetR-rel_C_sf"/>
</dbReference>
<organism evidence="7 8">
    <name type="scientific">Novosphingobium endophyticum</name>
    <dbReference type="NCBI Taxonomy" id="1955250"/>
    <lineage>
        <taxon>Bacteria</taxon>
        <taxon>Pseudomonadati</taxon>
        <taxon>Pseudomonadota</taxon>
        <taxon>Alphaproteobacteria</taxon>
        <taxon>Sphingomonadales</taxon>
        <taxon>Sphingomonadaceae</taxon>
        <taxon>Novosphingobium</taxon>
    </lineage>
</organism>
<dbReference type="GO" id="GO:0003700">
    <property type="term" value="F:DNA-binding transcription factor activity"/>
    <property type="evidence" value="ECO:0007669"/>
    <property type="project" value="TreeGrafter"/>
</dbReference>
<evidence type="ECO:0000256" key="1">
    <source>
        <dbReference type="ARBA" id="ARBA00002856"/>
    </source>
</evidence>
<reference evidence="7" key="1">
    <citation type="journal article" date="2014" name="Int. J. Syst. Evol. Microbiol.">
        <title>Complete genome sequence of Corynebacterium casei LMG S-19264T (=DSM 44701T), isolated from a smear-ripened cheese.</title>
        <authorList>
            <consortium name="US DOE Joint Genome Institute (JGI-PGF)"/>
            <person name="Walter F."/>
            <person name="Albersmeier A."/>
            <person name="Kalinowski J."/>
            <person name="Ruckert C."/>
        </authorList>
    </citation>
    <scope>NUCLEOTIDE SEQUENCE</scope>
    <source>
        <strain evidence="7">CGMCC 1.15095</strain>
    </source>
</reference>
<dbReference type="Proteomes" id="UP000608154">
    <property type="component" value="Unassembled WGS sequence"/>
</dbReference>
<dbReference type="SUPFAM" id="SSF46689">
    <property type="entry name" value="Homeodomain-like"/>
    <property type="match status" value="1"/>
</dbReference>
<feature type="domain" description="HTH tetR-type" evidence="6">
    <location>
        <begin position="9"/>
        <end position="69"/>
    </location>
</feature>
<dbReference type="Gene3D" id="1.10.10.60">
    <property type="entry name" value="Homeodomain-like"/>
    <property type="match status" value="1"/>
</dbReference>
<feature type="DNA-binding region" description="H-T-H motif" evidence="5">
    <location>
        <begin position="32"/>
        <end position="51"/>
    </location>
</feature>
<comment type="caution">
    <text evidence="7">The sequence shown here is derived from an EMBL/GenBank/DDBJ whole genome shotgun (WGS) entry which is preliminary data.</text>
</comment>